<sequence length="394" mass="45768">MDANIEDEEDQQHYAEAEKVDRLIKRFLEDLENDIHKLLCSNETLDSSEYHNNRGLDSDRETEEEVETAIRFFPDVLSRKIGVFYPIQLLAFTRYSYHTLHSNTSNWCCNVKAVSFIPILARLARELGVFEEEERGGLLIKDDLYRYNGDENALHLLMLNVIENPQNQGHQEQCEHNDDVYLQVLIQLRKIGLLQKEDIQKYDLLIRFCTEYNYFPEKRFRFLVEWDPNVLITHGNLFPVHGSIRSFQVVFENGIRYFPKKKGLSLLFKKYVSDGMGYGTPFQWACALHGYKKVLEVVEDTLSRYSDTPINIVEALVMAAIDENIHLDCVYFLIRREPDVLRNSLPSTPTTPSAMVMKDDENGDDNGDRIRNASITSAMDSSSNKRKREDKTCN</sequence>
<dbReference type="InParanoid" id="A0A1E7F127"/>
<evidence type="ECO:0000256" key="1">
    <source>
        <dbReference type="SAM" id="MobiDB-lite"/>
    </source>
</evidence>
<reference evidence="2 3" key="1">
    <citation type="submission" date="2016-09" db="EMBL/GenBank/DDBJ databases">
        <title>Extensive genetic diversity and differential bi-allelic expression allows diatom success in the polar Southern Ocean.</title>
        <authorList>
            <consortium name="DOE Joint Genome Institute"/>
            <person name="Mock T."/>
            <person name="Otillar R.P."/>
            <person name="Strauss J."/>
            <person name="Dupont C."/>
            <person name="Frickenhaus S."/>
            <person name="Maumus F."/>
            <person name="Mcmullan M."/>
            <person name="Sanges R."/>
            <person name="Schmutz J."/>
            <person name="Toseland A."/>
            <person name="Valas R."/>
            <person name="Veluchamy A."/>
            <person name="Ward B.J."/>
            <person name="Allen A."/>
            <person name="Barry K."/>
            <person name="Falciatore A."/>
            <person name="Ferrante M."/>
            <person name="Fortunato A.E."/>
            <person name="Gloeckner G."/>
            <person name="Gruber A."/>
            <person name="Hipkin R."/>
            <person name="Janech M."/>
            <person name="Kroth P."/>
            <person name="Leese F."/>
            <person name="Lindquist E."/>
            <person name="Lyon B.R."/>
            <person name="Martin J."/>
            <person name="Mayer C."/>
            <person name="Parker M."/>
            <person name="Quesneville H."/>
            <person name="Raymond J."/>
            <person name="Uhlig C."/>
            <person name="Valentin K.U."/>
            <person name="Worden A.Z."/>
            <person name="Armbrust E.V."/>
            <person name="Bowler C."/>
            <person name="Green B."/>
            <person name="Moulton V."/>
            <person name="Van Oosterhout C."/>
            <person name="Grigoriev I."/>
        </authorList>
    </citation>
    <scope>NUCLEOTIDE SEQUENCE [LARGE SCALE GENOMIC DNA]</scope>
    <source>
        <strain evidence="2 3">CCMP1102</strain>
    </source>
</reference>
<dbReference type="AlphaFoldDB" id="A0A1E7F127"/>
<feature type="compositionally biased region" description="Polar residues" evidence="1">
    <location>
        <begin position="373"/>
        <end position="382"/>
    </location>
</feature>
<feature type="region of interest" description="Disordered" evidence="1">
    <location>
        <begin position="343"/>
        <end position="394"/>
    </location>
</feature>
<accession>A0A1E7F127</accession>
<proteinExistence type="predicted"/>
<name>A0A1E7F127_9STRA</name>
<evidence type="ECO:0000313" key="2">
    <source>
        <dbReference type="EMBL" id="OEU11819.1"/>
    </source>
</evidence>
<protein>
    <submittedName>
        <fullName evidence="2">Uncharacterized protein</fullName>
    </submittedName>
</protein>
<evidence type="ECO:0000313" key="3">
    <source>
        <dbReference type="Proteomes" id="UP000095751"/>
    </source>
</evidence>
<gene>
    <name evidence="2" type="ORF">FRACYDRAFT_263322</name>
</gene>
<keyword evidence="3" id="KW-1185">Reference proteome</keyword>
<dbReference type="Proteomes" id="UP000095751">
    <property type="component" value="Unassembled WGS sequence"/>
</dbReference>
<dbReference type="KEGG" id="fcy:FRACYDRAFT_263322"/>
<organism evidence="2 3">
    <name type="scientific">Fragilariopsis cylindrus CCMP1102</name>
    <dbReference type="NCBI Taxonomy" id="635003"/>
    <lineage>
        <taxon>Eukaryota</taxon>
        <taxon>Sar</taxon>
        <taxon>Stramenopiles</taxon>
        <taxon>Ochrophyta</taxon>
        <taxon>Bacillariophyta</taxon>
        <taxon>Bacillariophyceae</taxon>
        <taxon>Bacillariophycidae</taxon>
        <taxon>Bacillariales</taxon>
        <taxon>Bacillariaceae</taxon>
        <taxon>Fragilariopsis</taxon>
    </lineage>
</organism>
<dbReference type="EMBL" id="KV784366">
    <property type="protein sequence ID" value="OEU11819.1"/>
    <property type="molecule type" value="Genomic_DNA"/>
</dbReference>
<feature type="compositionally biased region" description="Polar residues" evidence="1">
    <location>
        <begin position="344"/>
        <end position="353"/>
    </location>
</feature>